<name>A0A9W9ZDG1_9CNID</name>
<reference evidence="2" key="1">
    <citation type="submission" date="2023-01" db="EMBL/GenBank/DDBJ databases">
        <title>Genome assembly of the deep-sea coral Lophelia pertusa.</title>
        <authorList>
            <person name="Herrera S."/>
            <person name="Cordes E."/>
        </authorList>
    </citation>
    <scope>NUCLEOTIDE SEQUENCE</scope>
    <source>
        <strain evidence="2">USNM1676648</strain>
        <tissue evidence="2">Polyp</tissue>
    </source>
</reference>
<feature type="chain" id="PRO_5040820587" evidence="1">
    <location>
        <begin position="27"/>
        <end position="155"/>
    </location>
</feature>
<dbReference type="OrthoDB" id="5982485at2759"/>
<gene>
    <name evidence="2" type="ORF">OS493_021955</name>
</gene>
<protein>
    <submittedName>
        <fullName evidence="2">Uncharacterized protein</fullName>
    </submittedName>
</protein>
<proteinExistence type="predicted"/>
<comment type="caution">
    <text evidence="2">The sequence shown here is derived from an EMBL/GenBank/DDBJ whole genome shotgun (WGS) entry which is preliminary data.</text>
</comment>
<dbReference type="AlphaFoldDB" id="A0A9W9ZDG1"/>
<accession>A0A9W9ZDG1</accession>
<keyword evidence="1" id="KW-0732">Signal</keyword>
<evidence type="ECO:0000313" key="3">
    <source>
        <dbReference type="Proteomes" id="UP001163046"/>
    </source>
</evidence>
<sequence>MSSQRTSVLFVSSLVCLAAVVSFCEAGANRCLYTHGDPHCDVTGTFPLQLSCSYPGKWFTIKSVSKQSIDGKWKKVPAAKSVSERDCKASRIVQQGRAGSYCTVSGSLPEISAVDEVKVEYYCWEINPDWLGGFGKRSRSQLKDKLFQRTTDVIA</sequence>
<evidence type="ECO:0000256" key="1">
    <source>
        <dbReference type="SAM" id="SignalP"/>
    </source>
</evidence>
<feature type="signal peptide" evidence="1">
    <location>
        <begin position="1"/>
        <end position="26"/>
    </location>
</feature>
<evidence type="ECO:0000313" key="2">
    <source>
        <dbReference type="EMBL" id="KAJ7378653.1"/>
    </source>
</evidence>
<keyword evidence="3" id="KW-1185">Reference proteome</keyword>
<dbReference type="Proteomes" id="UP001163046">
    <property type="component" value="Unassembled WGS sequence"/>
</dbReference>
<dbReference type="EMBL" id="MU826364">
    <property type="protein sequence ID" value="KAJ7378653.1"/>
    <property type="molecule type" value="Genomic_DNA"/>
</dbReference>
<organism evidence="2 3">
    <name type="scientific">Desmophyllum pertusum</name>
    <dbReference type="NCBI Taxonomy" id="174260"/>
    <lineage>
        <taxon>Eukaryota</taxon>
        <taxon>Metazoa</taxon>
        <taxon>Cnidaria</taxon>
        <taxon>Anthozoa</taxon>
        <taxon>Hexacorallia</taxon>
        <taxon>Scleractinia</taxon>
        <taxon>Caryophylliina</taxon>
        <taxon>Caryophylliidae</taxon>
        <taxon>Desmophyllum</taxon>
    </lineage>
</organism>